<reference evidence="1" key="1">
    <citation type="journal article" date="2014" name="Int. J. Syst. Evol. Microbiol.">
        <title>Complete genome of a new Firmicutes species belonging to the dominant human colonic microbiota ('Ruminococcus bicirculans') reveals two chromosomes and a selective capacity to utilize plant glucans.</title>
        <authorList>
            <consortium name="NISC Comparative Sequencing Program"/>
            <person name="Wegmann U."/>
            <person name="Louis P."/>
            <person name="Goesmann A."/>
            <person name="Henrissat B."/>
            <person name="Duncan S.H."/>
            <person name="Flint H.J."/>
        </authorList>
    </citation>
    <scope>NUCLEOTIDE SEQUENCE</scope>
    <source>
        <strain evidence="1">KCTC 62575</strain>
    </source>
</reference>
<accession>A0A371YNS1</accession>
<gene>
    <name evidence="1" type="ORF">ACFODO_11360</name>
    <name evidence="2" type="ORF">C9E89_012730</name>
</gene>
<dbReference type="EMBL" id="PYIX02000021">
    <property type="protein sequence ID" value="RFC83120.1"/>
    <property type="molecule type" value="Genomic_DNA"/>
</dbReference>
<dbReference type="InterPro" id="IPR014719">
    <property type="entry name" value="Ribosomal_bL12_C/ClpS-like"/>
</dbReference>
<dbReference type="AlphaFoldDB" id="A0A371YNS1"/>
<keyword evidence="4" id="KW-1185">Reference proteome</keyword>
<organism evidence="2 3">
    <name type="scientific">Acinetobacter sichuanensis</name>
    <dbReference type="NCBI Taxonomy" id="2136183"/>
    <lineage>
        <taxon>Bacteria</taxon>
        <taxon>Pseudomonadati</taxon>
        <taxon>Pseudomonadota</taxon>
        <taxon>Gammaproteobacteria</taxon>
        <taxon>Moraxellales</taxon>
        <taxon>Moraxellaceae</taxon>
        <taxon>Acinetobacter</taxon>
    </lineage>
</organism>
<dbReference type="Proteomes" id="UP000240957">
    <property type="component" value="Unassembled WGS sequence"/>
</dbReference>
<dbReference type="RefSeq" id="WP_107008718.1">
    <property type="nucleotide sequence ID" value="NZ_JBHRSF010000040.1"/>
</dbReference>
<evidence type="ECO:0000313" key="2">
    <source>
        <dbReference type="EMBL" id="RFC83120.1"/>
    </source>
</evidence>
<proteinExistence type="predicted"/>
<reference evidence="4" key="3">
    <citation type="journal article" date="2019" name="Int. J. Syst. Evol. Microbiol.">
        <title>The Global Catalogue of Microorganisms (GCM) 10K type strain sequencing project: providing services to taxonomists for standard genome sequencing and annotation.</title>
        <authorList>
            <consortium name="The Broad Institute Genomics Platform"/>
            <consortium name="The Broad Institute Genome Sequencing Center for Infectious Disease"/>
            <person name="Wu L."/>
            <person name="Ma J."/>
        </authorList>
    </citation>
    <scope>NUCLEOTIDE SEQUENCE [LARGE SCALE GENOMIC DNA]</scope>
    <source>
        <strain evidence="4">KCTC 62575</strain>
    </source>
</reference>
<evidence type="ECO:0000313" key="1">
    <source>
        <dbReference type="EMBL" id="MFC2995860.1"/>
    </source>
</evidence>
<sequence>MSVVLPKDLIDFLAMPFEMEMMCLPCHYPDIASFLDFQEGYRFCGNSENDLTGHQAGDWHPDAYVIAVNYFADPFVIYLTASAQGFPVYYAQHGAGRWDFEKIAENLDQFQQDLKYFQTLEQDKLKFAEYIQQHKDLKIELWNELYCSLQNTQTSQLNENTVVEEYTPLIYGKLILTEIGQHKLKVVSFIKQHLKLTGAEALHCIQQLPLEIETGSQRHCQRIQIQLENIGATTKFLASENQV</sequence>
<dbReference type="OrthoDB" id="8444591at2"/>
<dbReference type="Proteomes" id="UP001595455">
    <property type="component" value="Unassembled WGS sequence"/>
</dbReference>
<comment type="caution">
    <text evidence="2">The sequence shown here is derived from an EMBL/GenBank/DDBJ whole genome shotgun (WGS) entry which is preliminary data.</text>
</comment>
<evidence type="ECO:0000313" key="3">
    <source>
        <dbReference type="Proteomes" id="UP000240957"/>
    </source>
</evidence>
<protein>
    <submittedName>
        <fullName evidence="1">SMI1/KNR4 family protein</fullName>
    </submittedName>
</protein>
<name>A0A371YNS1_9GAMM</name>
<dbReference type="EMBL" id="JBHRSF010000040">
    <property type="protein sequence ID" value="MFC2995860.1"/>
    <property type="molecule type" value="Genomic_DNA"/>
</dbReference>
<evidence type="ECO:0000313" key="4">
    <source>
        <dbReference type="Proteomes" id="UP001595455"/>
    </source>
</evidence>
<reference evidence="1" key="4">
    <citation type="submission" date="2024-09" db="EMBL/GenBank/DDBJ databases">
        <authorList>
            <person name="Sun Q."/>
            <person name="Mori K."/>
        </authorList>
    </citation>
    <scope>NUCLEOTIDE SEQUENCE</scope>
    <source>
        <strain evidence="1">KCTC 62575</strain>
    </source>
</reference>
<dbReference type="SUPFAM" id="SSF54736">
    <property type="entry name" value="ClpS-like"/>
    <property type="match status" value="1"/>
</dbReference>
<reference evidence="2 3" key="2">
    <citation type="submission" date="2018-08" db="EMBL/GenBank/DDBJ databases">
        <title>The draft genome of Acinetobacter sichuanensis strain WCHAc060041.</title>
        <authorList>
            <person name="Qin J."/>
            <person name="Feng Y."/>
            <person name="Zong Z."/>
        </authorList>
    </citation>
    <scope>NUCLEOTIDE SEQUENCE [LARGE SCALE GENOMIC DNA]</scope>
    <source>
        <strain evidence="2 3">WCHAc060041</strain>
    </source>
</reference>